<dbReference type="OrthoDB" id="1698302at2"/>
<organism evidence="2 3">
    <name type="scientific">Liquorilactobacillus capillatus DSM 19910</name>
    <dbReference type="NCBI Taxonomy" id="1423731"/>
    <lineage>
        <taxon>Bacteria</taxon>
        <taxon>Bacillati</taxon>
        <taxon>Bacillota</taxon>
        <taxon>Bacilli</taxon>
        <taxon>Lactobacillales</taxon>
        <taxon>Lactobacillaceae</taxon>
        <taxon>Liquorilactobacillus</taxon>
    </lineage>
</organism>
<feature type="transmembrane region" description="Helical" evidence="1">
    <location>
        <begin position="51"/>
        <end position="75"/>
    </location>
</feature>
<protein>
    <recommendedName>
        <fullName evidence="4">Integral membrane protein</fullName>
    </recommendedName>
</protein>
<accession>A0A0R1M857</accession>
<feature type="transmembrane region" description="Helical" evidence="1">
    <location>
        <begin position="113"/>
        <end position="134"/>
    </location>
</feature>
<keyword evidence="1" id="KW-0812">Transmembrane</keyword>
<keyword evidence="1" id="KW-1133">Transmembrane helix</keyword>
<dbReference type="RefSeq" id="WP_057744116.1">
    <property type="nucleotide sequence ID" value="NZ_AZEF01000027.1"/>
</dbReference>
<name>A0A0R1M857_9LACO</name>
<evidence type="ECO:0000256" key="1">
    <source>
        <dbReference type="SAM" id="Phobius"/>
    </source>
</evidence>
<reference evidence="2 3" key="1">
    <citation type="journal article" date="2015" name="Genome Announc.">
        <title>Expanding the biotechnology potential of lactobacilli through comparative genomics of 213 strains and associated genera.</title>
        <authorList>
            <person name="Sun Z."/>
            <person name="Harris H.M."/>
            <person name="McCann A."/>
            <person name="Guo C."/>
            <person name="Argimon S."/>
            <person name="Zhang W."/>
            <person name="Yang X."/>
            <person name="Jeffery I.B."/>
            <person name="Cooney J.C."/>
            <person name="Kagawa T.F."/>
            <person name="Liu W."/>
            <person name="Song Y."/>
            <person name="Salvetti E."/>
            <person name="Wrobel A."/>
            <person name="Rasinkangas P."/>
            <person name="Parkhill J."/>
            <person name="Rea M.C."/>
            <person name="O'Sullivan O."/>
            <person name="Ritari J."/>
            <person name="Douillard F.P."/>
            <person name="Paul Ross R."/>
            <person name="Yang R."/>
            <person name="Briner A.E."/>
            <person name="Felis G.E."/>
            <person name="de Vos W.M."/>
            <person name="Barrangou R."/>
            <person name="Klaenhammer T.R."/>
            <person name="Caufield P.W."/>
            <person name="Cui Y."/>
            <person name="Zhang H."/>
            <person name="O'Toole P.W."/>
        </authorList>
    </citation>
    <scope>NUCLEOTIDE SEQUENCE [LARGE SCALE GENOMIC DNA]</scope>
    <source>
        <strain evidence="2 3">DSM 19910</strain>
    </source>
</reference>
<dbReference type="Pfam" id="PF11457">
    <property type="entry name" value="DUF3021"/>
    <property type="match status" value="1"/>
</dbReference>
<dbReference type="STRING" id="1423731.FC81_GL001245"/>
<feature type="transmembrane region" description="Helical" evidence="1">
    <location>
        <begin position="7"/>
        <end position="31"/>
    </location>
</feature>
<sequence length="150" mass="17339">MKKRIFIVAAAGVPQGITIGLLISLVFSYIYRLENYVPSAPYFTEMFKHPLNAIAVSIVLWALMGILFSTTSLIFTKENWSITRQTVTHFIVTFVGFVPLAILAGWFPLRWGVFIFFTIIFVIIYVFLWFISMLKAKHDIQKINRNIKKK</sequence>
<evidence type="ECO:0000313" key="3">
    <source>
        <dbReference type="Proteomes" id="UP000051621"/>
    </source>
</evidence>
<evidence type="ECO:0008006" key="4">
    <source>
        <dbReference type="Google" id="ProtNLM"/>
    </source>
</evidence>
<dbReference type="AlphaFoldDB" id="A0A0R1M857"/>
<dbReference type="EMBL" id="AZEF01000027">
    <property type="protein sequence ID" value="KRL01106.1"/>
    <property type="molecule type" value="Genomic_DNA"/>
</dbReference>
<keyword evidence="1" id="KW-0472">Membrane</keyword>
<gene>
    <name evidence="2" type="ORF">FC81_GL001245</name>
</gene>
<proteinExistence type="predicted"/>
<comment type="caution">
    <text evidence="2">The sequence shown here is derived from an EMBL/GenBank/DDBJ whole genome shotgun (WGS) entry which is preliminary data.</text>
</comment>
<dbReference type="InterPro" id="IPR021560">
    <property type="entry name" value="DUF3021"/>
</dbReference>
<dbReference type="PATRIC" id="fig|1423731.3.peg.1278"/>
<dbReference type="Proteomes" id="UP000051621">
    <property type="component" value="Unassembled WGS sequence"/>
</dbReference>
<evidence type="ECO:0000313" key="2">
    <source>
        <dbReference type="EMBL" id="KRL01106.1"/>
    </source>
</evidence>
<feature type="transmembrane region" description="Helical" evidence="1">
    <location>
        <begin position="87"/>
        <end position="107"/>
    </location>
</feature>
<keyword evidence="3" id="KW-1185">Reference proteome</keyword>